<dbReference type="Pfam" id="PF02782">
    <property type="entry name" value="FGGY_C"/>
    <property type="match status" value="1"/>
</dbReference>
<dbReference type="PANTHER" id="PTHR43095:SF2">
    <property type="entry name" value="GLUCONOKINASE"/>
    <property type="match status" value="1"/>
</dbReference>
<dbReference type="InterPro" id="IPR000577">
    <property type="entry name" value="Carb_kinase_FGGY"/>
</dbReference>
<evidence type="ECO:0000256" key="3">
    <source>
        <dbReference type="ARBA" id="ARBA00022777"/>
    </source>
</evidence>
<reference evidence="8 9" key="1">
    <citation type="submission" date="2017-01" db="EMBL/GenBank/DDBJ databases">
        <authorList>
            <person name="Mah S.A."/>
            <person name="Swanson W.J."/>
            <person name="Moy G.W."/>
            <person name="Vacquier V.D."/>
        </authorList>
    </citation>
    <scope>NUCLEOTIDE SEQUENCE [LARGE SCALE GENOMIC DNA]</scope>
    <source>
        <strain evidence="8 9">NIO-1016</strain>
    </source>
</reference>
<dbReference type="STRING" id="1017273.SAMN05443094_11129"/>
<dbReference type="EMBL" id="FTLX01000011">
    <property type="protein sequence ID" value="SIR57603.1"/>
    <property type="molecule type" value="Genomic_DNA"/>
</dbReference>
<evidence type="ECO:0000313" key="7">
    <source>
        <dbReference type="EMBL" id="OXS74204.1"/>
    </source>
</evidence>
<dbReference type="PROSITE" id="PS00445">
    <property type="entry name" value="FGGY_KINASES_2"/>
    <property type="match status" value="1"/>
</dbReference>
<name>A0A1N7C2B9_9BACI</name>
<dbReference type="OrthoDB" id="9805576at2"/>
<sequence>MSHVIGIDVGTSGIKVASMDRTGICVDREYKSYSLLFPKKGYVEIDPNHIWEIINSLLEIVWNKVSGKGEVDAVSLSCFCNSSIFMDEHGRALTNGIMYLDQRSKEEASSIKEKIGEEKIFHITGNRVEPGMHTVTTKLWTKKHHPQIYSSSYKWGSLSTFILHKLTGKFVMDWTHASFTGLFDIHSYQWSKRICDELELDEKKLPEIHDPKSIIGDLTLPNLFSAKHVPVIAGAADTACSAYSLGIEKNELFESIGTSNVLTVCTEDASLLDKRFLNRCHVERGQWLSHGAMSFPGAAIDWFYKNFLAGEGHDKSVLNTLAEESIPGSNGVFFLPYMHGERSPIWDTEARGSFVGMSLTTTKPDLYRAVLEGCSFGLKQIFEIINQQYNVNPSSIPSIGGGSKNKSWCSIKSTVFNKEFEIKSLSETAVLGACLLAGKAVGYFENFRVPSEVLDNQTIEKIFPNKEHLSVYEELYSIHSNLYPSLKDFFQQSARSNNLLEERVRC</sequence>
<evidence type="ECO:0000313" key="10">
    <source>
        <dbReference type="Proteomes" id="UP000215545"/>
    </source>
</evidence>
<dbReference type="PANTHER" id="PTHR43095">
    <property type="entry name" value="SUGAR KINASE"/>
    <property type="match status" value="1"/>
</dbReference>
<dbReference type="Pfam" id="PF00370">
    <property type="entry name" value="FGGY_N"/>
    <property type="match status" value="1"/>
</dbReference>
<dbReference type="InterPro" id="IPR018484">
    <property type="entry name" value="FGGY_N"/>
</dbReference>
<dbReference type="Gene3D" id="3.30.420.40">
    <property type="match status" value="2"/>
</dbReference>
<reference evidence="7" key="3">
    <citation type="submission" date="2017-03" db="EMBL/GenBank/DDBJ databases">
        <authorList>
            <person name="Dastager S.G."/>
            <person name="Neurgaonkar P.S."/>
            <person name="Dharne M.S."/>
        </authorList>
    </citation>
    <scope>NUCLEOTIDE SEQUENCE</scope>
    <source>
        <strain evidence="7">DSM 25145</strain>
    </source>
</reference>
<dbReference type="RefSeq" id="WP_045850767.1">
    <property type="nucleotide sequence ID" value="NZ_FTLX01000011.1"/>
</dbReference>
<proteinExistence type="inferred from homology"/>
<dbReference type="Proteomes" id="UP000215545">
    <property type="component" value="Unassembled WGS sequence"/>
</dbReference>
<dbReference type="InterPro" id="IPR018485">
    <property type="entry name" value="FGGY_C"/>
</dbReference>
<accession>A0A1N7C2B9</accession>
<gene>
    <name evidence="7" type="ORF">B1B05_17165</name>
    <name evidence="8" type="ORF">SAMN05443094_11129</name>
</gene>
<evidence type="ECO:0000313" key="9">
    <source>
        <dbReference type="Proteomes" id="UP000186385"/>
    </source>
</evidence>
<dbReference type="CDD" id="cd07808">
    <property type="entry name" value="ASKHA_NBD_FGGY_EcXK-like"/>
    <property type="match status" value="1"/>
</dbReference>
<dbReference type="EMBL" id="MWSK01000011">
    <property type="protein sequence ID" value="OXS74204.1"/>
    <property type="molecule type" value="Genomic_DNA"/>
</dbReference>
<protein>
    <submittedName>
        <fullName evidence="8">Xylulokinase</fullName>
    </submittedName>
    <submittedName>
        <fullName evidence="7">Xylulose kinase</fullName>
    </submittedName>
</protein>
<dbReference type="GO" id="GO:0005975">
    <property type="term" value="P:carbohydrate metabolic process"/>
    <property type="evidence" value="ECO:0007669"/>
    <property type="project" value="InterPro"/>
</dbReference>
<evidence type="ECO:0000313" key="8">
    <source>
        <dbReference type="EMBL" id="SIR57603.1"/>
    </source>
</evidence>
<keyword evidence="10" id="KW-1185">Reference proteome</keyword>
<evidence type="ECO:0000256" key="2">
    <source>
        <dbReference type="ARBA" id="ARBA00022679"/>
    </source>
</evidence>
<dbReference type="SUPFAM" id="SSF53067">
    <property type="entry name" value="Actin-like ATPase domain"/>
    <property type="match status" value="2"/>
</dbReference>
<dbReference type="InterPro" id="IPR018483">
    <property type="entry name" value="Carb_kinase_FGGY_CS"/>
</dbReference>
<evidence type="ECO:0000256" key="4">
    <source>
        <dbReference type="RuleBase" id="RU003733"/>
    </source>
</evidence>
<evidence type="ECO:0000259" key="5">
    <source>
        <dbReference type="Pfam" id="PF00370"/>
    </source>
</evidence>
<dbReference type="InterPro" id="IPR050406">
    <property type="entry name" value="FGGY_Carb_Kinase"/>
</dbReference>
<dbReference type="Proteomes" id="UP000186385">
    <property type="component" value="Unassembled WGS sequence"/>
</dbReference>
<evidence type="ECO:0000259" key="6">
    <source>
        <dbReference type="Pfam" id="PF02782"/>
    </source>
</evidence>
<feature type="domain" description="Carbohydrate kinase FGGY C-terminal" evidence="6">
    <location>
        <begin position="255"/>
        <end position="440"/>
    </location>
</feature>
<evidence type="ECO:0000256" key="1">
    <source>
        <dbReference type="ARBA" id="ARBA00009156"/>
    </source>
</evidence>
<reference evidence="10" key="2">
    <citation type="submission" date="2017-03" db="EMBL/GenBank/DDBJ databases">
        <title>Bacillus sp. V-88(T) DSM27956, whole genome shotgun sequencing project.</title>
        <authorList>
            <person name="Dastager S.G."/>
            <person name="Neurgaonkar P.S."/>
            <person name="Dharne M.S."/>
        </authorList>
    </citation>
    <scope>NUCLEOTIDE SEQUENCE [LARGE SCALE GENOMIC DNA]</scope>
    <source>
        <strain evidence="10">DSM 25145</strain>
    </source>
</reference>
<feature type="domain" description="Carbohydrate kinase FGGY N-terminal" evidence="5">
    <location>
        <begin position="4"/>
        <end position="242"/>
    </location>
</feature>
<organism evidence="8 9">
    <name type="scientific">Domibacillus enclensis</name>
    <dbReference type="NCBI Taxonomy" id="1017273"/>
    <lineage>
        <taxon>Bacteria</taxon>
        <taxon>Bacillati</taxon>
        <taxon>Bacillota</taxon>
        <taxon>Bacilli</taxon>
        <taxon>Bacillales</taxon>
        <taxon>Bacillaceae</taxon>
        <taxon>Domibacillus</taxon>
    </lineage>
</organism>
<comment type="similarity">
    <text evidence="1 4">Belongs to the FGGY kinase family.</text>
</comment>
<dbReference type="PIRSF" id="PIRSF000538">
    <property type="entry name" value="GlpK"/>
    <property type="match status" value="1"/>
</dbReference>
<keyword evidence="2 4" id="KW-0808">Transferase</keyword>
<keyword evidence="3 4" id="KW-0418">Kinase</keyword>
<dbReference type="InterPro" id="IPR043129">
    <property type="entry name" value="ATPase_NBD"/>
</dbReference>
<dbReference type="GO" id="GO:0016301">
    <property type="term" value="F:kinase activity"/>
    <property type="evidence" value="ECO:0007669"/>
    <property type="project" value="UniProtKB-KW"/>
</dbReference>
<dbReference type="GO" id="GO:0016773">
    <property type="term" value="F:phosphotransferase activity, alcohol group as acceptor"/>
    <property type="evidence" value="ECO:0007669"/>
    <property type="project" value="InterPro"/>
</dbReference>
<dbReference type="AlphaFoldDB" id="A0A1N7C2B9"/>